<dbReference type="PRINTS" id="PR00348">
    <property type="entry name" value="UBIQUITIN"/>
</dbReference>
<dbReference type="SUPFAM" id="SSF54236">
    <property type="entry name" value="Ubiquitin-like"/>
    <property type="match status" value="4"/>
</dbReference>
<dbReference type="InterPro" id="IPR000626">
    <property type="entry name" value="Ubiquitin-like_dom"/>
</dbReference>
<dbReference type="GO" id="GO:0003729">
    <property type="term" value="F:mRNA binding"/>
    <property type="evidence" value="ECO:0007669"/>
    <property type="project" value="UniProtKB-ARBA"/>
</dbReference>
<dbReference type="InterPro" id="IPR050158">
    <property type="entry name" value="Ubiquitin_ubiquitin-like"/>
</dbReference>
<proteinExistence type="predicted"/>
<keyword evidence="2" id="KW-0832">Ubl conjugation</keyword>
<evidence type="ECO:0000256" key="1">
    <source>
        <dbReference type="ARBA" id="ARBA00022499"/>
    </source>
</evidence>
<gene>
    <name evidence="4" type="ORF">TRITD_3Bv1G250470</name>
</gene>
<dbReference type="InterPro" id="IPR029071">
    <property type="entry name" value="Ubiquitin-like_domsf"/>
</dbReference>
<protein>
    <recommendedName>
        <fullName evidence="3">Ubiquitin-like domain-containing protein</fullName>
    </recommendedName>
</protein>
<name>A0A9R1S800_TRITD</name>
<accession>A0A9R1S800</accession>
<evidence type="ECO:0000313" key="4">
    <source>
        <dbReference type="EMBL" id="VAH84520.1"/>
    </source>
</evidence>
<dbReference type="Pfam" id="PF14560">
    <property type="entry name" value="Ubiquitin_2"/>
    <property type="match status" value="1"/>
</dbReference>
<dbReference type="SMART" id="SM00213">
    <property type="entry name" value="UBQ"/>
    <property type="match status" value="4"/>
</dbReference>
<dbReference type="InterPro" id="IPR019956">
    <property type="entry name" value="Ubiquitin_dom"/>
</dbReference>
<dbReference type="PANTHER" id="PTHR10666">
    <property type="entry name" value="UBIQUITIN"/>
    <property type="match status" value="1"/>
</dbReference>
<evidence type="ECO:0000313" key="5">
    <source>
        <dbReference type="Proteomes" id="UP000324705"/>
    </source>
</evidence>
<keyword evidence="1" id="KW-1017">Isopeptide bond</keyword>
<sequence length="440" mass="49455">MSGGGSGAAPAAESGGAGDSIRRLHDRLESMLPRVEALAADRARVEETNRAQHELLGALYAHLLQAEASRDRWKAAYTELHPGTNPKLAELQERDVVDSQACETLPDSNNSQLQETSEDTSEMELEQNTMQIFVKINFSYFRKKRKIHCLKTVSLELTGSHTIFDVKDKIQDKEGIPARKQRLIFGSKLLVGSCTLKDYNIVEESTLILEFAPRGMHVFVRTLVNTIMKFEVCREDSIYNVKAKIFDETCIPPGRQCLIFAGKALEDGCTLADYNMYNGSILYLVVRFPKCQGGRMHVMVRTLTDKIMATEVEGEDSIYSVKVKVFNETGVPPGRQHLIFAGNVMEDSRTLADYNVHNEATIYLVFRLIRIFVRTVTGKKIFEHAFMQSQTIDDIKAWIYYQVGILPEQQQLSDQGGAPLGEEICHSCTLVLRIRPPGDQ</sequence>
<organism evidence="4 5">
    <name type="scientific">Triticum turgidum subsp. durum</name>
    <name type="common">Durum wheat</name>
    <name type="synonym">Triticum durum</name>
    <dbReference type="NCBI Taxonomy" id="4567"/>
    <lineage>
        <taxon>Eukaryota</taxon>
        <taxon>Viridiplantae</taxon>
        <taxon>Streptophyta</taxon>
        <taxon>Embryophyta</taxon>
        <taxon>Tracheophyta</taxon>
        <taxon>Spermatophyta</taxon>
        <taxon>Magnoliopsida</taxon>
        <taxon>Liliopsida</taxon>
        <taxon>Poales</taxon>
        <taxon>Poaceae</taxon>
        <taxon>BOP clade</taxon>
        <taxon>Pooideae</taxon>
        <taxon>Triticodae</taxon>
        <taxon>Triticeae</taxon>
        <taxon>Triticinae</taxon>
        <taxon>Triticum</taxon>
    </lineage>
</organism>
<dbReference type="AlphaFoldDB" id="A0A9R1S800"/>
<feature type="domain" description="Ubiquitin-like" evidence="3">
    <location>
        <begin position="369"/>
        <end position="416"/>
    </location>
</feature>
<keyword evidence="5" id="KW-1185">Reference proteome</keyword>
<feature type="domain" description="Ubiquitin-like" evidence="3">
    <location>
        <begin position="216"/>
        <end position="287"/>
    </location>
</feature>
<dbReference type="Proteomes" id="UP000324705">
    <property type="component" value="Chromosome 3B"/>
</dbReference>
<dbReference type="Gramene" id="TRITD3Bv1G250470.1">
    <property type="protein sequence ID" value="TRITD3Bv1G250470.1"/>
    <property type="gene ID" value="TRITD3Bv1G250470"/>
</dbReference>
<feature type="domain" description="Ubiquitin-like" evidence="3">
    <location>
        <begin position="296"/>
        <end position="367"/>
    </location>
</feature>
<evidence type="ECO:0000259" key="3">
    <source>
        <dbReference type="PROSITE" id="PS50053"/>
    </source>
</evidence>
<dbReference type="EMBL" id="LT934116">
    <property type="protein sequence ID" value="VAH84520.1"/>
    <property type="molecule type" value="Genomic_DNA"/>
</dbReference>
<evidence type="ECO:0000256" key="2">
    <source>
        <dbReference type="ARBA" id="ARBA00022843"/>
    </source>
</evidence>
<dbReference type="PROSITE" id="PS50053">
    <property type="entry name" value="UBIQUITIN_2"/>
    <property type="match status" value="4"/>
</dbReference>
<reference evidence="4 5" key="1">
    <citation type="submission" date="2017-09" db="EMBL/GenBank/DDBJ databases">
        <authorList>
            <consortium name="International Durum Wheat Genome Sequencing Consortium (IDWGSC)"/>
            <person name="Milanesi L."/>
        </authorList>
    </citation>
    <scope>NUCLEOTIDE SEQUENCE [LARGE SCALE GENOMIC DNA]</scope>
    <source>
        <strain evidence="5">cv. Svevo</strain>
    </source>
</reference>
<feature type="domain" description="Ubiquitin-like" evidence="3">
    <location>
        <begin position="130"/>
        <end position="216"/>
    </location>
</feature>
<dbReference type="PROSITE" id="PS00299">
    <property type="entry name" value="UBIQUITIN_1"/>
    <property type="match status" value="1"/>
</dbReference>
<dbReference type="Pfam" id="PF00240">
    <property type="entry name" value="ubiquitin"/>
    <property type="match status" value="3"/>
</dbReference>
<dbReference type="InterPro" id="IPR019954">
    <property type="entry name" value="Ubiquitin_CS"/>
</dbReference>
<dbReference type="Gene3D" id="3.10.20.90">
    <property type="entry name" value="Phosphatidylinositol 3-kinase Catalytic Subunit, Chain A, domain 1"/>
    <property type="match status" value="4"/>
</dbReference>